<keyword evidence="4" id="KW-0963">Cytoplasm</keyword>
<dbReference type="OrthoDB" id="289228at2759"/>
<evidence type="ECO:0000256" key="5">
    <source>
        <dbReference type="ARBA" id="ARBA00023136"/>
    </source>
</evidence>
<dbReference type="OMA" id="NKGPCIV"/>
<evidence type="ECO:0000256" key="9">
    <source>
        <dbReference type="ARBA" id="ARBA00042134"/>
    </source>
</evidence>
<sequence>MSGSTSSAKGGKATQKQVTLAMLKAHVHPAVLGPMTIRLYNAMRSVDPIKKTEGLSNAISKKQFVLFLSYAMRGTAEEKAFIIQRMISQDADGDIKGKEIKEFTKNLIIAVIQLLQVEDMLRGWSLEKTSDPTIGTLRLTNILISQLKSKDGQHLVADELQNEECGQHELKDWMYTVSLISTFLHIFVAMGLRITNSESQGEVFSTKHLLPKCVGIKYTGVFTIFDIPSIMYLNAYLPSEHQHKWQLLFSSQFHGASFTRFCSLTLHKGPTLLIVKDSDSYVFGGYASHSWDARPQFQGDNKCFLFTLSPRLGIYTCTGYNDHYMYLNHGQQTMPNGLGMGGQLYYFGLWIDSNYGEGHSKAKPKCTTYNSPQLSAQEHFMIDTLEVWSVGNPPDDQLPQPKSVLDSEPEAQALLHMIGKIRMSDGLRDPSEDDGEE</sequence>
<evidence type="ECO:0000256" key="1">
    <source>
        <dbReference type="ARBA" id="ARBA00004370"/>
    </source>
</evidence>
<comment type="subcellular location">
    <subcellularLocation>
        <location evidence="3">Cytoplasm</location>
    </subcellularLocation>
    <subcellularLocation>
        <location evidence="2">Lysosome</location>
    </subcellularLocation>
    <subcellularLocation>
        <location evidence="1">Membrane</location>
    </subcellularLocation>
</comment>
<comment type="caution">
    <text evidence="11">The sequence shown here is derived from an EMBL/GenBank/DDBJ whole genome shotgun (WGS) entry which is preliminary data.</text>
</comment>
<evidence type="ECO:0000256" key="2">
    <source>
        <dbReference type="ARBA" id="ARBA00004371"/>
    </source>
</evidence>
<dbReference type="InterPro" id="IPR006571">
    <property type="entry name" value="TLDc_dom"/>
</dbReference>
<reference evidence="11 12" key="1">
    <citation type="journal article" date="2018" name="Nat. Ecol. Evol.">
        <title>Shark genomes provide insights into elasmobranch evolution and the origin of vertebrates.</title>
        <authorList>
            <person name="Hara Y"/>
            <person name="Yamaguchi K"/>
            <person name="Onimaru K"/>
            <person name="Kadota M"/>
            <person name="Koyanagi M"/>
            <person name="Keeley SD"/>
            <person name="Tatsumi K"/>
            <person name="Tanaka K"/>
            <person name="Motone F"/>
            <person name="Kageyama Y"/>
            <person name="Nozu R"/>
            <person name="Adachi N"/>
            <person name="Nishimura O"/>
            <person name="Nakagawa R"/>
            <person name="Tanegashima C"/>
            <person name="Kiyatake I"/>
            <person name="Matsumoto R"/>
            <person name="Murakumo K"/>
            <person name="Nishida K"/>
            <person name="Terakita A"/>
            <person name="Kuratani S"/>
            <person name="Sato K"/>
            <person name="Hyodo S Kuraku.S."/>
        </authorList>
    </citation>
    <scope>NUCLEOTIDE SEQUENCE [LARGE SCALE GENOMIC DNA]</scope>
</reference>
<evidence type="ECO:0000259" key="10">
    <source>
        <dbReference type="PROSITE" id="PS51886"/>
    </source>
</evidence>
<dbReference type="GO" id="GO:0016020">
    <property type="term" value="C:membrane"/>
    <property type="evidence" value="ECO:0007669"/>
    <property type="project" value="UniProtKB-SubCell"/>
</dbReference>
<keyword evidence="5" id="KW-0472">Membrane</keyword>
<dbReference type="AlphaFoldDB" id="A0A401T004"/>
<keyword evidence="6" id="KW-0458">Lysosome</keyword>
<gene>
    <name evidence="11" type="ORF">chiPu_0014448</name>
</gene>
<proteinExistence type="predicted"/>
<dbReference type="GO" id="GO:0031929">
    <property type="term" value="P:TOR signaling"/>
    <property type="evidence" value="ECO:0007669"/>
    <property type="project" value="TreeGrafter"/>
</dbReference>
<evidence type="ECO:0000256" key="3">
    <source>
        <dbReference type="ARBA" id="ARBA00004496"/>
    </source>
</evidence>
<evidence type="ECO:0000256" key="7">
    <source>
        <dbReference type="ARBA" id="ARBA00039594"/>
    </source>
</evidence>
<dbReference type="SMART" id="SM00584">
    <property type="entry name" value="TLDc"/>
    <property type="match status" value="1"/>
</dbReference>
<protein>
    <recommendedName>
        <fullName evidence="7">MTOR-associated protein MEAK7</fullName>
    </recommendedName>
    <alternativeName>
        <fullName evidence="9">TBC/LysM-associated domain-containing protein 1</fullName>
    </alternativeName>
    <alternativeName>
        <fullName evidence="8">TLD domain-containing protein 1</fullName>
    </alternativeName>
</protein>
<dbReference type="PANTHER" id="PTHR23354">
    <property type="entry name" value="NUCLEOLAR PROTEIN 7/ESTROGEN RECEPTOR COACTIVATOR-RELATED"/>
    <property type="match status" value="1"/>
</dbReference>
<evidence type="ECO:0000256" key="6">
    <source>
        <dbReference type="ARBA" id="ARBA00023228"/>
    </source>
</evidence>
<evidence type="ECO:0000256" key="8">
    <source>
        <dbReference type="ARBA" id="ARBA00041780"/>
    </source>
</evidence>
<dbReference type="GO" id="GO:0005634">
    <property type="term" value="C:nucleus"/>
    <property type="evidence" value="ECO:0007669"/>
    <property type="project" value="TreeGrafter"/>
</dbReference>
<dbReference type="EMBL" id="BEZZ01000765">
    <property type="protein sequence ID" value="GCC35958.1"/>
    <property type="molecule type" value="Genomic_DNA"/>
</dbReference>
<dbReference type="PROSITE" id="PS51886">
    <property type="entry name" value="TLDC"/>
    <property type="match status" value="1"/>
</dbReference>
<feature type="domain" description="TLDc" evidence="10">
    <location>
        <begin position="223"/>
        <end position="391"/>
    </location>
</feature>
<dbReference type="Proteomes" id="UP000287033">
    <property type="component" value="Unassembled WGS sequence"/>
</dbReference>
<name>A0A401T004_CHIPU</name>
<dbReference type="GO" id="GO:0006979">
    <property type="term" value="P:response to oxidative stress"/>
    <property type="evidence" value="ECO:0007669"/>
    <property type="project" value="TreeGrafter"/>
</dbReference>
<evidence type="ECO:0000313" key="11">
    <source>
        <dbReference type="EMBL" id="GCC35958.1"/>
    </source>
</evidence>
<dbReference type="GO" id="GO:0005764">
    <property type="term" value="C:lysosome"/>
    <property type="evidence" value="ECO:0007669"/>
    <property type="project" value="UniProtKB-SubCell"/>
</dbReference>
<dbReference type="Pfam" id="PF07534">
    <property type="entry name" value="TLD"/>
    <property type="match status" value="1"/>
</dbReference>
<evidence type="ECO:0000256" key="4">
    <source>
        <dbReference type="ARBA" id="ARBA00022490"/>
    </source>
</evidence>
<organism evidence="11 12">
    <name type="scientific">Chiloscyllium punctatum</name>
    <name type="common">Brownbanded bambooshark</name>
    <name type="synonym">Hemiscyllium punctatum</name>
    <dbReference type="NCBI Taxonomy" id="137246"/>
    <lineage>
        <taxon>Eukaryota</taxon>
        <taxon>Metazoa</taxon>
        <taxon>Chordata</taxon>
        <taxon>Craniata</taxon>
        <taxon>Vertebrata</taxon>
        <taxon>Chondrichthyes</taxon>
        <taxon>Elasmobranchii</taxon>
        <taxon>Galeomorphii</taxon>
        <taxon>Galeoidea</taxon>
        <taxon>Orectolobiformes</taxon>
        <taxon>Hemiscylliidae</taxon>
        <taxon>Chiloscyllium</taxon>
    </lineage>
</organism>
<dbReference type="PANTHER" id="PTHR23354:SF131">
    <property type="entry name" value="MTOR-ASSOCIATED PROTEIN MEAK7"/>
    <property type="match status" value="1"/>
</dbReference>
<accession>A0A401T004</accession>
<keyword evidence="12" id="KW-1185">Reference proteome</keyword>
<dbReference type="STRING" id="137246.A0A401T004"/>
<evidence type="ECO:0000313" key="12">
    <source>
        <dbReference type="Proteomes" id="UP000287033"/>
    </source>
</evidence>